<reference evidence="2 3" key="1">
    <citation type="submission" date="2018-09" db="EMBL/GenBank/DDBJ databases">
        <title>Draft genome of a novel serratia sp. strain with antifungal activity.</title>
        <authorList>
            <person name="Dichmann S.I."/>
            <person name="Park B.P."/>
            <person name="Pathiraja D."/>
            <person name="Choi I.-G."/>
            <person name="Stougaard P."/>
            <person name="Hennessy R.C."/>
        </authorList>
    </citation>
    <scope>NUCLEOTIDE SEQUENCE [LARGE SCALE GENOMIC DNA]</scope>
    <source>
        <strain evidence="2 3">S40</strain>
    </source>
</reference>
<feature type="transmembrane region" description="Helical" evidence="1">
    <location>
        <begin position="122"/>
        <end position="142"/>
    </location>
</feature>
<accession>A0AA93BZI8</accession>
<gene>
    <name evidence="2" type="ORF">D4100_02555</name>
</gene>
<keyword evidence="3" id="KW-1185">Reference proteome</keyword>
<evidence type="ECO:0000256" key="1">
    <source>
        <dbReference type="SAM" id="Phobius"/>
    </source>
</evidence>
<dbReference type="AlphaFoldDB" id="A0AA93BZI8"/>
<comment type="caution">
    <text evidence="2">The sequence shown here is derived from an EMBL/GenBank/DDBJ whole genome shotgun (WGS) entry which is preliminary data.</text>
</comment>
<feature type="transmembrane region" description="Helical" evidence="1">
    <location>
        <begin position="92"/>
        <end position="110"/>
    </location>
</feature>
<dbReference type="EMBL" id="QYYG01000001">
    <property type="protein sequence ID" value="RJF57686.1"/>
    <property type="molecule type" value="Genomic_DNA"/>
</dbReference>
<proteinExistence type="predicted"/>
<feature type="transmembrane region" description="Helical" evidence="1">
    <location>
        <begin position="70"/>
        <end position="86"/>
    </location>
</feature>
<keyword evidence="1" id="KW-1133">Transmembrane helix</keyword>
<organism evidence="2 3">
    <name type="scientific">Serratia inhibens</name>
    <dbReference type="NCBI Taxonomy" id="2338073"/>
    <lineage>
        <taxon>Bacteria</taxon>
        <taxon>Pseudomonadati</taxon>
        <taxon>Pseudomonadota</taxon>
        <taxon>Gammaproteobacteria</taxon>
        <taxon>Enterobacterales</taxon>
        <taxon>Yersiniaceae</taxon>
        <taxon>Serratia</taxon>
    </lineage>
</organism>
<protein>
    <submittedName>
        <fullName evidence="2">Uncharacterized protein</fullName>
    </submittedName>
</protein>
<sequence>MPQRAQLWGQALLVQVMPCLEVLAEVVAEAHAILAIKRDNVINLLHFSALAGSVLLYFRIGRFLFPELRKGLLIFSCLTLIISGVFSNQQIYTAFFSLIIVMVAMVIHWLKWHVVINGRGEFGVLYANFSFIPFLVFLIKHIGL</sequence>
<keyword evidence="1" id="KW-0812">Transmembrane</keyword>
<evidence type="ECO:0000313" key="2">
    <source>
        <dbReference type="EMBL" id="RJF57686.1"/>
    </source>
</evidence>
<dbReference type="Proteomes" id="UP000284338">
    <property type="component" value="Unassembled WGS sequence"/>
</dbReference>
<feature type="transmembrane region" description="Helical" evidence="1">
    <location>
        <begin position="40"/>
        <end position="58"/>
    </location>
</feature>
<keyword evidence="1" id="KW-0472">Membrane</keyword>
<evidence type="ECO:0000313" key="3">
    <source>
        <dbReference type="Proteomes" id="UP000284338"/>
    </source>
</evidence>
<name>A0AA93BZI8_9GAMM</name>